<dbReference type="EMBL" id="UINC01070343">
    <property type="protein sequence ID" value="SVC04418.1"/>
    <property type="molecule type" value="Genomic_DNA"/>
</dbReference>
<gene>
    <name evidence="1" type="ORF">METZ01_LOCUS257272</name>
</gene>
<accession>A0A382IY24</accession>
<protein>
    <submittedName>
        <fullName evidence="1">Uncharacterized protein</fullName>
    </submittedName>
</protein>
<evidence type="ECO:0000313" key="1">
    <source>
        <dbReference type="EMBL" id="SVC04418.1"/>
    </source>
</evidence>
<organism evidence="1">
    <name type="scientific">marine metagenome</name>
    <dbReference type="NCBI Taxonomy" id="408172"/>
    <lineage>
        <taxon>unclassified sequences</taxon>
        <taxon>metagenomes</taxon>
        <taxon>ecological metagenomes</taxon>
    </lineage>
</organism>
<sequence>MDTYNIIKQLTAKTDMISGESLKDNFKALLPIRDVHKGWGIYAGQWYFNFAPHEDYPHKKPYKLETHSKIILYILY</sequence>
<dbReference type="AlphaFoldDB" id="A0A382IY24"/>
<reference evidence="1" key="1">
    <citation type="submission" date="2018-05" db="EMBL/GenBank/DDBJ databases">
        <authorList>
            <person name="Lanie J.A."/>
            <person name="Ng W.-L."/>
            <person name="Kazmierczak K.M."/>
            <person name="Andrzejewski T.M."/>
            <person name="Davidsen T.M."/>
            <person name="Wayne K.J."/>
            <person name="Tettelin H."/>
            <person name="Glass J.I."/>
            <person name="Rusch D."/>
            <person name="Podicherti R."/>
            <person name="Tsui H.-C.T."/>
            <person name="Winkler M.E."/>
        </authorList>
    </citation>
    <scope>NUCLEOTIDE SEQUENCE</scope>
</reference>
<proteinExistence type="predicted"/>
<name>A0A382IY24_9ZZZZ</name>